<keyword evidence="1" id="KW-0472">Membrane</keyword>
<feature type="domain" description="Glycosyltransferase 2-like" evidence="2">
    <location>
        <begin position="7"/>
        <end position="135"/>
    </location>
</feature>
<organism evidence="3 4">
    <name type="scientific">Sulfurimonas autotrophica (strain ATCC BAA-671 / DSM 16294 / JCM 11897 / OK10)</name>
    <dbReference type="NCBI Taxonomy" id="563040"/>
    <lineage>
        <taxon>Bacteria</taxon>
        <taxon>Pseudomonadati</taxon>
        <taxon>Campylobacterota</taxon>
        <taxon>Epsilonproteobacteria</taxon>
        <taxon>Campylobacterales</taxon>
        <taxon>Sulfurimonadaceae</taxon>
        <taxon>Sulfurimonas</taxon>
    </lineage>
</organism>
<accession>E0UUN9</accession>
<dbReference type="PANTHER" id="PTHR22916:SF3">
    <property type="entry name" value="UDP-GLCNAC:BETAGAL BETA-1,3-N-ACETYLGLUCOSAMINYLTRANSFERASE-LIKE PROTEIN 1"/>
    <property type="match status" value="1"/>
</dbReference>
<dbReference type="Proteomes" id="UP000007803">
    <property type="component" value="Chromosome"/>
</dbReference>
<dbReference type="Gene3D" id="3.90.550.10">
    <property type="entry name" value="Spore Coat Polysaccharide Biosynthesis Protein SpsA, Chain A"/>
    <property type="match status" value="1"/>
</dbReference>
<dbReference type="EMBL" id="CP002205">
    <property type="protein sequence ID" value="ADN09543.1"/>
    <property type="molecule type" value="Genomic_DNA"/>
</dbReference>
<dbReference type="InterPro" id="IPR029044">
    <property type="entry name" value="Nucleotide-diphossugar_trans"/>
</dbReference>
<dbReference type="SUPFAM" id="SSF53448">
    <property type="entry name" value="Nucleotide-diphospho-sugar transferases"/>
    <property type="match status" value="1"/>
</dbReference>
<sequence>MNNPLVCICIPNYNNEDTIANTLDSILHQTYENIIIKVFDNVSIDSSMKILKRYEEKYVNISVYQNNENIGGEANFTKCIENLEGDFGAIFHADDLYSPTMVENQIRYLSQNDISAIFVRANLIDDNSNVIGEQFFPDELKNKKYHQFDFKQLFALILKYDNFLITPSVMAKVDIYKNQIKSWNGQKFKTSADLDVWLRFSEIKNIGLITDKLISYRISTASFSYRTKFSRVNPRDMFLVIEKYLNKYSNLNFDQADYEYLKFKDNILVINNKILNSKLTRSDKIVLMNFKVLNKIFCNKQKFKIYIYAVLIKLLLFCGCRTLLVKLIKKVNNLEDEK</sequence>
<keyword evidence="1" id="KW-0812">Transmembrane</keyword>
<dbReference type="PANTHER" id="PTHR22916">
    <property type="entry name" value="GLYCOSYLTRANSFERASE"/>
    <property type="match status" value="1"/>
</dbReference>
<evidence type="ECO:0000313" key="3">
    <source>
        <dbReference type="EMBL" id="ADN09543.1"/>
    </source>
</evidence>
<dbReference type="CAZy" id="GT2">
    <property type="family name" value="Glycosyltransferase Family 2"/>
</dbReference>
<keyword evidence="1" id="KW-1133">Transmembrane helix</keyword>
<gene>
    <name evidence="3" type="ordered locus">Saut_1496</name>
</gene>
<protein>
    <submittedName>
        <fullName evidence="3">Glycosyl transferase family 2</fullName>
    </submittedName>
</protein>
<dbReference type="CDD" id="cd00761">
    <property type="entry name" value="Glyco_tranf_GTA_type"/>
    <property type="match status" value="1"/>
</dbReference>
<dbReference type="InterPro" id="IPR001173">
    <property type="entry name" value="Glyco_trans_2-like"/>
</dbReference>
<dbReference type="RefSeq" id="WP_013327296.1">
    <property type="nucleotide sequence ID" value="NC_014506.1"/>
</dbReference>
<dbReference type="KEGG" id="sua:Saut_1496"/>
<evidence type="ECO:0000256" key="1">
    <source>
        <dbReference type="SAM" id="Phobius"/>
    </source>
</evidence>
<evidence type="ECO:0000259" key="2">
    <source>
        <dbReference type="Pfam" id="PF00535"/>
    </source>
</evidence>
<keyword evidence="4" id="KW-1185">Reference proteome</keyword>
<dbReference type="AlphaFoldDB" id="E0UUN9"/>
<dbReference type="GO" id="GO:0016758">
    <property type="term" value="F:hexosyltransferase activity"/>
    <property type="evidence" value="ECO:0007669"/>
    <property type="project" value="UniProtKB-ARBA"/>
</dbReference>
<feature type="transmembrane region" description="Helical" evidence="1">
    <location>
        <begin position="305"/>
        <end position="324"/>
    </location>
</feature>
<keyword evidence="3" id="KW-0808">Transferase</keyword>
<proteinExistence type="predicted"/>
<dbReference type="STRING" id="563040.Saut_1496"/>
<dbReference type="HOGENOM" id="CLU_821170_0_0_7"/>
<dbReference type="eggNOG" id="COG1216">
    <property type="taxonomic scope" value="Bacteria"/>
</dbReference>
<reference evidence="4" key="1">
    <citation type="journal article" date="2010" name="Stand. Genomic Sci.">
        <title>Complete genome sequence of Sulfurimonas autotrophica type strain (OK10).</title>
        <authorList>
            <person name="Sikorski J."/>
            <person name="Munk C."/>
            <person name="Lapidus A."/>
            <person name="Djao O."/>
            <person name="Lucas S."/>
            <person name="Glavina Del Rio T."/>
            <person name="Nolan M."/>
            <person name="Tice H."/>
            <person name="Han C."/>
            <person name="Cheng J."/>
            <person name="Tapia R."/>
            <person name="Goodwin L."/>
            <person name="Pitluck S."/>
            <person name="Liolios K."/>
            <person name="Ivanova N."/>
            <person name="Mavromatis K."/>
            <person name="Mikhailova N."/>
            <person name="Pati A."/>
            <person name="Sims D."/>
            <person name="Meincke L."/>
            <person name="Brettin T."/>
            <person name="Detter J."/>
            <person name="Chen A."/>
            <person name="Palaniappan K."/>
            <person name="Land M."/>
            <person name="Hauser L."/>
            <person name="Chang Y."/>
            <person name="Jeffries C."/>
            <person name="Rohde M."/>
            <person name="Lang E."/>
            <person name="Spring S."/>
            <person name="Goker M."/>
            <person name="Woyke T."/>
            <person name="Bristow J."/>
            <person name="Eisen J."/>
            <person name="Markowitz V."/>
            <person name="Hugenholtz P."/>
            <person name="Kyrpides N."/>
            <person name="Klenk H."/>
        </authorList>
    </citation>
    <scope>NUCLEOTIDE SEQUENCE [LARGE SCALE GENOMIC DNA]</scope>
    <source>
        <strain evidence="4">ATCC BAA-671 / DSM 16294 / JCM 11897 / OK10</strain>
    </source>
</reference>
<dbReference type="Pfam" id="PF00535">
    <property type="entry name" value="Glycos_transf_2"/>
    <property type="match status" value="1"/>
</dbReference>
<name>E0UUN9_SULAO</name>
<evidence type="ECO:0000313" key="4">
    <source>
        <dbReference type="Proteomes" id="UP000007803"/>
    </source>
</evidence>